<dbReference type="AlphaFoldDB" id="A0A8H3U6N5"/>
<name>A0A8H3U6N5_VENIN</name>
<evidence type="ECO:0000259" key="7">
    <source>
        <dbReference type="Pfam" id="PF22725"/>
    </source>
</evidence>
<feature type="domain" description="Gfo/Idh/MocA-like oxidoreductase N-terminal" evidence="6">
    <location>
        <begin position="58"/>
        <end position="183"/>
    </location>
</feature>
<dbReference type="InterPro" id="IPR036291">
    <property type="entry name" value="NAD(P)-bd_dom_sf"/>
</dbReference>
<dbReference type="PANTHER" id="PTHR22604:SF115">
    <property type="entry name" value="DIHYDRODIOL DEHYDROGENASE, PUTATIVE (AFU_ORTHOLOGUE AFUA_1G07520)-RELATED"/>
    <property type="match status" value="1"/>
</dbReference>
<dbReference type="InterPro" id="IPR050984">
    <property type="entry name" value="Gfo/Idh/MocA_domain"/>
</dbReference>
<dbReference type="EC" id="1.1.1.179" evidence="3"/>
<evidence type="ECO:0000256" key="5">
    <source>
        <dbReference type="ARBA" id="ARBA00049233"/>
    </source>
</evidence>
<dbReference type="InterPro" id="IPR000683">
    <property type="entry name" value="Gfo/Idh/MocA-like_OxRdtase_N"/>
</dbReference>
<comment type="similarity">
    <text evidence="1">Belongs to the Gfo/Idh/MocA family.</text>
</comment>
<dbReference type="Pfam" id="PF22725">
    <property type="entry name" value="GFO_IDH_MocA_C3"/>
    <property type="match status" value="1"/>
</dbReference>
<dbReference type="EMBL" id="WNWQ01000887">
    <property type="protein sequence ID" value="KAE9963169.1"/>
    <property type="molecule type" value="Genomic_DNA"/>
</dbReference>
<dbReference type="SUPFAM" id="SSF55347">
    <property type="entry name" value="Glyceraldehyde-3-phosphate dehydrogenase-like, C-terminal domain"/>
    <property type="match status" value="1"/>
</dbReference>
<comment type="caution">
    <text evidence="8">The sequence shown here is derived from an EMBL/GenBank/DDBJ whole genome shotgun (WGS) entry which is preliminary data.</text>
</comment>
<dbReference type="InterPro" id="IPR055170">
    <property type="entry name" value="GFO_IDH_MocA-like_dom"/>
</dbReference>
<dbReference type="Proteomes" id="UP000433883">
    <property type="component" value="Unassembled WGS sequence"/>
</dbReference>
<sequence>MFLMTTDIEASISNNNIQTQILLFISLALLKPSLPDFKVKQPIDLPSNMSSPKEVRWGILATGGIAQTFTKDLGVDPKTRGVNNVKHVVVAAASSSSKSRAEQFLKDCNCPAEAEAYGSYEELVKDPNIDIIYIATPHSHHYQNAMLALTAGKNVLCEKAFTTNAAQLKKLIAVAKEKNLFLMEAVWTRYFPLSIYVRDLIASGKIGKVARVFADNSGSWIPVDNPETADNKSRMVNLDLAGGPLLDMGIYALTWVFQTLYTTQDASTRQSPSVISQMKKYGPTGSDEMVTMILSFPRSEENGGAAHAIATTSLRVGSNPDGKRETSGASIRIQGDKGEIQVFPPAYRPTKTKLILTDGAVEEKEWPQPGPGKGSKWFNGFGVDQNSEGEGHGMFWEADEAATAVVEGRKEGKYESLEESLVIMEVMDEVRRQGGLVYPEEIETVEFPVDL</sequence>
<evidence type="ECO:0000313" key="9">
    <source>
        <dbReference type="Proteomes" id="UP000433883"/>
    </source>
</evidence>
<keyword evidence="2" id="KW-0560">Oxidoreductase</keyword>
<evidence type="ECO:0000256" key="2">
    <source>
        <dbReference type="ARBA" id="ARBA00023002"/>
    </source>
</evidence>
<evidence type="ECO:0000256" key="1">
    <source>
        <dbReference type="ARBA" id="ARBA00010928"/>
    </source>
</evidence>
<dbReference type="Gene3D" id="3.30.360.10">
    <property type="entry name" value="Dihydrodipicolinate Reductase, domain 2"/>
    <property type="match status" value="1"/>
</dbReference>
<feature type="domain" description="GFO/IDH/MocA-like oxidoreductase" evidence="7">
    <location>
        <begin position="197"/>
        <end position="340"/>
    </location>
</feature>
<dbReference type="Gene3D" id="3.40.50.720">
    <property type="entry name" value="NAD(P)-binding Rossmann-like Domain"/>
    <property type="match status" value="1"/>
</dbReference>
<dbReference type="SUPFAM" id="SSF51735">
    <property type="entry name" value="NAD(P)-binding Rossmann-fold domains"/>
    <property type="match status" value="1"/>
</dbReference>
<reference evidence="8 9" key="1">
    <citation type="submission" date="2019-11" db="EMBL/GenBank/DDBJ databases">
        <title>Venturia inaequalis Genome Resource.</title>
        <authorList>
            <person name="Lichtner F.J."/>
        </authorList>
    </citation>
    <scope>NUCLEOTIDE SEQUENCE [LARGE SCALE GENOMIC DNA]</scope>
    <source>
        <strain evidence="8">Bline_iso_100314</strain>
    </source>
</reference>
<organism evidence="8 9">
    <name type="scientific">Venturia inaequalis</name>
    <name type="common">Apple scab fungus</name>
    <dbReference type="NCBI Taxonomy" id="5025"/>
    <lineage>
        <taxon>Eukaryota</taxon>
        <taxon>Fungi</taxon>
        <taxon>Dikarya</taxon>
        <taxon>Ascomycota</taxon>
        <taxon>Pezizomycotina</taxon>
        <taxon>Dothideomycetes</taxon>
        <taxon>Pleosporomycetidae</taxon>
        <taxon>Venturiales</taxon>
        <taxon>Venturiaceae</taxon>
        <taxon>Venturia</taxon>
    </lineage>
</organism>
<evidence type="ECO:0000313" key="8">
    <source>
        <dbReference type="EMBL" id="KAE9963169.1"/>
    </source>
</evidence>
<comment type="catalytic activity">
    <reaction evidence="5">
        <text>D-xylose + NADP(+) = D-xylono-1,5-lactone + NADPH + H(+)</text>
        <dbReference type="Rhea" id="RHEA:22000"/>
        <dbReference type="ChEBI" id="CHEBI:15378"/>
        <dbReference type="ChEBI" id="CHEBI:15867"/>
        <dbReference type="ChEBI" id="CHEBI:53455"/>
        <dbReference type="ChEBI" id="CHEBI:57783"/>
        <dbReference type="ChEBI" id="CHEBI:58349"/>
        <dbReference type="EC" id="1.1.1.179"/>
    </reaction>
</comment>
<evidence type="ECO:0000256" key="4">
    <source>
        <dbReference type="ARBA" id="ARBA00042988"/>
    </source>
</evidence>
<dbReference type="GO" id="GO:0047837">
    <property type="term" value="F:D-xylose 1-dehydrogenase (NADP+) activity"/>
    <property type="evidence" value="ECO:0007669"/>
    <property type="project" value="UniProtKB-EC"/>
</dbReference>
<dbReference type="GO" id="GO:0000166">
    <property type="term" value="F:nucleotide binding"/>
    <property type="evidence" value="ECO:0007669"/>
    <property type="project" value="InterPro"/>
</dbReference>
<accession>A0A8H3U6N5</accession>
<evidence type="ECO:0000259" key="6">
    <source>
        <dbReference type="Pfam" id="PF01408"/>
    </source>
</evidence>
<dbReference type="PANTHER" id="PTHR22604">
    <property type="entry name" value="OXIDOREDUCTASES"/>
    <property type="match status" value="1"/>
</dbReference>
<proteinExistence type="inferred from homology"/>
<protein>
    <recommendedName>
        <fullName evidence="3">D-xylose 1-dehydrogenase (NADP(+), D-xylono-1,5-lactone-forming)</fullName>
        <ecNumber evidence="3">1.1.1.179</ecNumber>
    </recommendedName>
    <alternativeName>
        <fullName evidence="4">D-xylose-NADP dehydrogenase</fullName>
    </alternativeName>
</protein>
<gene>
    <name evidence="8" type="ORF">BLS_009562</name>
</gene>
<evidence type="ECO:0000256" key="3">
    <source>
        <dbReference type="ARBA" id="ARBA00038984"/>
    </source>
</evidence>
<dbReference type="Pfam" id="PF01408">
    <property type="entry name" value="GFO_IDH_MocA"/>
    <property type="match status" value="1"/>
</dbReference>